<sequence length="112" mass="12879">MPIYEMRCPVCHKKVELLVSGESSPQQLSCPSCGHHQMERMMSCFSYHRSTADRLGCVAANRPTGADFYRDERNIGLRTLKRLKDSGCEPSIVDFENTVERARHYVKEELQK</sequence>
<gene>
    <name evidence="2" type="ORF">SAMN05660649_03232</name>
</gene>
<dbReference type="OrthoDB" id="9813321at2"/>
<organism evidence="2 3">
    <name type="scientific">Desulfotruncus arcticus DSM 17038</name>
    <dbReference type="NCBI Taxonomy" id="1121424"/>
    <lineage>
        <taxon>Bacteria</taxon>
        <taxon>Bacillati</taxon>
        <taxon>Bacillota</taxon>
        <taxon>Clostridia</taxon>
        <taxon>Eubacteriales</taxon>
        <taxon>Desulfallaceae</taxon>
        <taxon>Desulfotruncus</taxon>
    </lineage>
</organism>
<dbReference type="RefSeq" id="WP_092472411.1">
    <property type="nucleotide sequence ID" value="NZ_FOOX01000012.1"/>
</dbReference>
<protein>
    <submittedName>
        <fullName evidence="2">Putative regulatory protein, FmdB family</fullName>
    </submittedName>
</protein>
<dbReference type="Proteomes" id="UP000199337">
    <property type="component" value="Unassembled WGS sequence"/>
</dbReference>
<reference evidence="3" key="1">
    <citation type="submission" date="2016-10" db="EMBL/GenBank/DDBJ databases">
        <authorList>
            <person name="Varghese N."/>
            <person name="Submissions S."/>
        </authorList>
    </citation>
    <scope>NUCLEOTIDE SEQUENCE [LARGE SCALE GENOMIC DNA]</scope>
    <source>
        <strain evidence="3">DSM 17038</strain>
    </source>
</reference>
<dbReference type="InterPro" id="IPR013429">
    <property type="entry name" value="Regulatory_FmdB_Zinc_ribbon"/>
</dbReference>
<name>A0A1I2VZZ3_9FIRM</name>
<dbReference type="Pfam" id="PF09723">
    <property type="entry name" value="Zn_ribbon_8"/>
    <property type="match status" value="1"/>
</dbReference>
<accession>A0A1I2VZZ3</accession>
<feature type="domain" description="Putative regulatory protein FmdB zinc ribbon" evidence="1">
    <location>
        <begin position="1"/>
        <end position="43"/>
    </location>
</feature>
<keyword evidence="3" id="KW-1185">Reference proteome</keyword>
<evidence type="ECO:0000259" key="1">
    <source>
        <dbReference type="SMART" id="SM00834"/>
    </source>
</evidence>
<dbReference type="AlphaFoldDB" id="A0A1I2VZZ3"/>
<dbReference type="EMBL" id="FOOX01000012">
    <property type="protein sequence ID" value="SFG93989.1"/>
    <property type="molecule type" value="Genomic_DNA"/>
</dbReference>
<proteinExistence type="predicted"/>
<evidence type="ECO:0000313" key="2">
    <source>
        <dbReference type="EMBL" id="SFG93989.1"/>
    </source>
</evidence>
<dbReference type="NCBIfam" id="TIGR02605">
    <property type="entry name" value="CxxC_CxxC_SSSS"/>
    <property type="match status" value="1"/>
</dbReference>
<dbReference type="STRING" id="341036.SAMN05660649_03232"/>
<dbReference type="SMART" id="SM00834">
    <property type="entry name" value="CxxC_CXXC_SSSS"/>
    <property type="match status" value="1"/>
</dbReference>
<evidence type="ECO:0000313" key="3">
    <source>
        <dbReference type="Proteomes" id="UP000199337"/>
    </source>
</evidence>